<feature type="transmembrane region" description="Helical" evidence="1">
    <location>
        <begin position="73"/>
        <end position="92"/>
    </location>
</feature>
<comment type="caution">
    <text evidence="2">The sequence shown here is derived from an EMBL/GenBank/DDBJ whole genome shotgun (WGS) entry which is preliminary data.</text>
</comment>
<name>A0A328X2W9_9FLAO</name>
<evidence type="ECO:0000313" key="3">
    <source>
        <dbReference type="Proteomes" id="UP000249518"/>
    </source>
</evidence>
<keyword evidence="1" id="KW-1133">Transmembrane helix</keyword>
<keyword evidence="3" id="KW-1185">Reference proteome</keyword>
<feature type="transmembrane region" description="Helical" evidence="1">
    <location>
        <begin position="12"/>
        <end position="31"/>
    </location>
</feature>
<dbReference type="Proteomes" id="UP000249518">
    <property type="component" value="Unassembled WGS sequence"/>
</dbReference>
<evidence type="ECO:0000256" key="1">
    <source>
        <dbReference type="SAM" id="Phobius"/>
    </source>
</evidence>
<keyword evidence="1" id="KW-0812">Transmembrane</keyword>
<evidence type="ECO:0008006" key="4">
    <source>
        <dbReference type="Google" id="ProtNLM"/>
    </source>
</evidence>
<feature type="transmembrane region" description="Helical" evidence="1">
    <location>
        <begin position="43"/>
        <end position="66"/>
    </location>
</feature>
<sequence length="128" mass="15109">MKEKLLPFIKQFIPFSILLFVAQLLVTRFLFTETPFYYSVYSIYTFHFILTFLMYIFLVFVNITFFDKTGYTFLATGILKMMASVVFLLPLIQSNFDDKIPDVGAFFIPFFLFLLFETIHSVKLLNTN</sequence>
<protein>
    <recommendedName>
        <fullName evidence="4">ATP synthase protein I</fullName>
    </recommendedName>
</protein>
<accession>A0A328X2W9</accession>
<gene>
    <name evidence="2" type="ORF">B0I10_103169</name>
</gene>
<reference evidence="2 3" key="1">
    <citation type="submission" date="2018-06" db="EMBL/GenBank/DDBJ databases">
        <title>Genomic Encyclopedia of Type Strains, Phase III (KMG-III): the genomes of soil and plant-associated and newly described type strains.</title>
        <authorList>
            <person name="Whitman W."/>
        </authorList>
    </citation>
    <scope>NUCLEOTIDE SEQUENCE [LARGE SCALE GENOMIC DNA]</scope>
    <source>
        <strain evidence="2 3">CGMCC 1.12504</strain>
    </source>
</reference>
<dbReference type="AlphaFoldDB" id="A0A328X2W9"/>
<evidence type="ECO:0000313" key="2">
    <source>
        <dbReference type="EMBL" id="RAR49748.1"/>
    </source>
</evidence>
<proteinExistence type="predicted"/>
<organism evidence="2 3">
    <name type="scientific">Flavobacterium lacus</name>
    <dbReference type="NCBI Taxonomy" id="1353778"/>
    <lineage>
        <taxon>Bacteria</taxon>
        <taxon>Pseudomonadati</taxon>
        <taxon>Bacteroidota</taxon>
        <taxon>Flavobacteriia</taxon>
        <taxon>Flavobacteriales</taxon>
        <taxon>Flavobacteriaceae</taxon>
        <taxon>Flavobacterium</taxon>
    </lineage>
</organism>
<keyword evidence="1" id="KW-0472">Membrane</keyword>
<dbReference type="OrthoDB" id="1448441at2"/>
<dbReference type="RefSeq" id="WP_112085189.1">
    <property type="nucleotide sequence ID" value="NZ_QLSV01000003.1"/>
</dbReference>
<feature type="transmembrane region" description="Helical" evidence="1">
    <location>
        <begin position="104"/>
        <end position="125"/>
    </location>
</feature>
<dbReference type="EMBL" id="QLSV01000003">
    <property type="protein sequence ID" value="RAR49748.1"/>
    <property type="molecule type" value="Genomic_DNA"/>
</dbReference>